<dbReference type="EMBL" id="KK103832">
    <property type="protein sequence ID" value="KIY94878.1"/>
    <property type="molecule type" value="Genomic_DNA"/>
</dbReference>
<gene>
    <name evidence="2" type="ORF">MNEG_13084</name>
</gene>
<dbReference type="GeneID" id="25730511"/>
<protein>
    <submittedName>
        <fullName evidence="2">Uncharacterized protein</fullName>
    </submittedName>
</protein>
<reference evidence="2 3" key="1">
    <citation type="journal article" date="2013" name="BMC Genomics">
        <title>Reconstruction of the lipid metabolism for the microalga Monoraphidium neglectum from its genome sequence reveals characteristics suitable for biofuel production.</title>
        <authorList>
            <person name="Bogen C."/>
            <person name="Al-Dilaimi A."/>
            <person name="Albersmeier A."/>
            <person name="Wichmann J."/>
            <person name="Grundmann M."/>
            <person name="Rupp O."/>
            <person name="Lauersen K.J."/>
            <person name="Blifernez-Klassen O."/>
            <person name="Kalinowski J."/>
            <person name="Goesmann A."/>
            <person name="Mussgnug J.H."/>
            <person name="Kruse O."/>
        </authorList>
    </citation>
    <scope>NUCLEOTIDE SEQUENCE [LARGE SCALE GENOMIC DNA]</scope>
    <source>
        <strain evidence="2 3">SAG 48.87</strain>
    </source>
</reference>
<feature type="compositionally biased region" description="Acidic residues" evidence="1">
    <location>
        <begin position="358"/>
        <end position="373"/>
    </location>
</feature>
<dbReference type="GO" id="GO:0005634">
    <property type="term" value="C:nucleus"/>
    <property type="evidence" value="ECO:0007669"/>
    <property type="project" value="TreeGrafter"/>
</dbReference>
<dbReference type="KEGG" id="mng:MNEG_13084"/>
<dbReference type="InterPro" id="IPR019416">
    <property type="entry name" value="NCBP3"/>
</dbReference>
<dbReference type="PANTHER" id="PTHR16291">
    <property type="entry name" value="NUCLEAR CAP-BINDING PROTEIN SUBUNIT 3"/>
    <property type="match status" value="1"/>
</dbReference>
<evidence type="ECO:0000313" key="3">
    <source>
        <dbReference type="Proteomes" id="UP000054498"/>
    </source>
</evidence>
<organism evidence="2 3">
    <name type="scientific">Monoraphidium neglectum</name>
    <dbReference type="NCBI Taxonomy" id="145388"/>
    <lineage>
        <taxon>Eukaryota</taxon>
        <taxon>Viridiplantae</taxon>
        <taxon>Chlorophyta</taxon>
        <taxon>core chlorophytes</taxon>
        <taxon>Chlorophyceae</taxon>
        <taxon>CS clade</taxon>
        <taxon>Sphaeropleales</taxon>
        <taxon>Selenastraceae</taxon>
        <taxon>Monoraphidium</taxon>
    </lineage>
</organism>
<keyword evidence="3" id="KW-1185">Reference proteome</keyword>
<dbReference type="PANTHER" id="PTHR16291:SF0">
    <property type="entry name" value="NUCLEAR CAP-BINDING PROTEIN SUBUNIT 3"/>
    <property type="match status" value="1"/>
</dbReference>
<dbReference type="Pfam" id="PF10309">
    <property type="entry name" value="NCBP3"/>
    <property type="match status" value="1"/>
</dbReference>
<evidence type="ECO:0000256" key="1">
    <source>
        <dbReference type="SAM" id="MobiDB-lite"/>
    </source>
</evidence>
<feature type="region of interest" description="Disordered" evidence="1">
    <location>
        <begin position="1"/>
        <end position="65"/>
    </location>
</feature>
<dbReference type="STRING" id="145388.A0A0D2KG87"/>
<evidence type="ECO:0000313" key="2">
    <source>
        <dbReference type="EMBL" id="KIY94878.1"/>
    </source>
</evidence>
<feature type="compositionally biased region" description="Low complexity" evidence="1">
    <location>
        <begin position="23"/>
        <end position="44"/>
    </location>
</feature>
<dbReference type="OrthoDB" id="422106at2759"/>
<dbReference type="RefSeq" id="XP_013893898.1">
    <property type="nucleotide sequence ID" value="XM_014038444.1"/>
</dbReference>
<dbReference type="GO" id="GO:0003729">
    <property type="term" value="F:mRNA binding"/>
    <property type="evidence" value="ECO:0007669"/>
    <property type="project" value="InterPro"/>
</dbReference>
<name>A0A0D2KG87_9CHLO</name>
<dbReference type="Proteomes" id="UP000054498">
    <property type="component" value="Unassembled WGS sequence"/>
</dbReference>
<sequence>MGAARLFGVLSSSSSSGGGGGISSSTSGAAGAAGAGAPQQQAKQGSGGGSNSSSIKCQHSKGLGSRNMHASLHAEKAKRAARAAKFGRQQTLVYAPDPEEMRKAERAAKFGTSYHADGALMDMDLFEERTDAPVDAPRRPDAVYLYGIDVMSTADVKAYFGDYGPKFVEWINDSSCCVLFADAASAARAIVGTGHPLPPEQQAPDASGQAGLDPTSIESLPYLWHKGRDFMKGGTPVTLMYRMATLADKKDTSAPRRSRYLWKDTASGGSSRGGRRKRAQAGDDYDGGQHSRTGAGANGAGASDGMDGYEEYGGDDGNGSGGDAAMRRGRGERGGQQLRRQRRKRVKQIDGSYRDVDMQDAEGSDAAVDEGDGGEAVATAAAATAERFGVSDLRELLRRKGGGSGAAAAGGLRAAEEERIDRLGPDAFEEVAVVADDEAENGGGGS</sequence>
<proteinExistence type="predicted"/>
<accession>A0A0D2KG87</accession>
<feature type="region of interest" description="Disordered" evidence="1">
    <location>
        <begin position="192"/>
        <end position="212"/>
    </location>
</feature>
<feature type="region of interest" description="Disordered" evidence="1">
    <location>
        <begin position="252"/>
        <end position="374"/>
    </location>
</feature>
<dbReference type="GO" id="GO:0000340">
    <property type="term" value="F:RNA 7-methylguanosine cap binding"/>
    <property type="evidence" value="ECO:0007669"/>
    <property type="project" value="InterPro"/>
</dbReference>
<dbReference type="AlphaFoldDB" id="A0A0D2KG87"/>